<reference evidence="3" key="1">
    <citation type="submission" date="2014-11" db="EMBL/GenBank/DDBJ databases">
        <title>Xylella fastidiosa Hib4 Genome Sequencing.</title>
        <authorList>
            <person name="Pierry P.M."/>
            <person name="da Silva A.M."/>
        </authorList>
    </citation>
    <scope>NUCLEOTIDE SEQUENCE [LARGE SCALE GENOMIC DNA]</scope>
    <source>
        <strain evidence="3">Hib4</strain>
    </source>
</reference>
<proteinExistence type="predicted"/>
<protein>
    <submittedName>
        <fullName evidence="2">Uncharacterized protein</fullName>
    </submittedName>
</protein>
<dbReference type="RefSeq" id="WP_023908086.1">
    <property type="nucleotide sequence ID" value="NZ_CP009826.2"/>
</dbReference>
<evidence type="ECO:0000313" key="3">
    <source>
        <dbReference type="Proteomes" id="UP000196980"/>
    </source>
</evidence>
<feature type="region of interest" description="Disordered" evidence="1">
    <location>
        <begin position="58"/>
        <end position="82"/>
    </location>
</feature>
<name>A0ABC8AFN1_XYLFS</name>
<dbReference type="EMBL" id="CP009885">
    <property type="protein sequence ID" value="ALR07345.1"/>
    <property type="molecule type" value="Genomic_DNA"/>
</dbReference>
<organism evidence="2 3">
    <name type="scientific">Xylella fastidiosa</name>
    <dbReference type="NCBI Taxonomy" id="2371"/>
    <lineage>
        <taxon>Bacteria</taxon>
        <taxon>Pseudomonadati</taxon>
        <taxon>Pseudomonadota</taxon>
        <taxon>Gammaproteobacteria</taxon>
        <taxon>Lysobacterales</taxon>
        <taxon>Lysobacteraceae</taxon>
        <taxon>Xylella</taxon>
    </lineage>
</organism>
<evidence type="ECO:0000313" key="2">
    <source>
        <dbReference type="EMBL" id="ALR07345.1"/>
    </source>
</evidence>
<evidence type="ECO:0000256" key="1">
    <source>
        <dbReference type="SAM" id="MobiDB-lite"/>
    </source>
</evidence>
<dbReference type="AlphaFoldDB" id="A0ABC8AFN1"/>
<gene>
    <name evidence="2" type="ORF">XFHB_11365</name>
</gene>
<dbReference type="KEGG" id="xfh:XFHB_11365"/>
<sequence length="82" mass="9327">MNNWNKLLAILDDLFGHGDKQRSRISQKVQGFDNETGEHVVRIEYRVKLANEGQGGLIRSANDRLIRSNPDPRATPSRSRRG</sequence>
<dbReference type="Proteomes" id="UP000196980">
    <property type="component" value="Chromosome"/>
</dbReference>
<accession>A0ABC8AFN1</accession>